<feature type="transmembrane region" description="Helical" evidence="2">
    <location>
        <begin position="63"/>
        <end position="83"/>
    </location>
</feature>
<keyword evidence="2" id="KW-1133">Transmembrane helix</keyword>
<gene>
    <name evidence="3" type="ORF">RIF23_10375</name>
</gene>
<dbReference type="EMBL" id="JAVLVT010000004">
    <property type="protein sequence ID" value="MDS1270704.1"/>
    <property type="molecule type" value="Genomic_DNA"/>
</dbReference>
<dbReference type="RefSeq" id="WP_310912256.1">
    <property type="nucleotide sequence ID" value="NZ_JAVLVT010000004.1"/>
</dbReference>
<dbReference type="InterPro" id="IPR040836">
    <property type="entry name" value="SAVED"/>
</dbReference>
<feature type="region of interest" description="Disordered" evidence="1">
    <location>
        <begin position="1"/>
        <end position="23"/>
    </location>
</feature>
<accession>A0ABU2H5X4</accession>
<evidence type="ECO:0000256" key="2">
    <source>
        <dbReference type="SAM" id="Phobius"/>
    </source>
</evidence>
<proteinExistence type="predicted"/>
<keyword evidence="4" id="KW-1185">Reference proteome</keyword>
<evidence type="ECO:0000313" key="4">
    <source>
        <dbReference type="Proteomes" id="UP001250214"/>
    </source>
</evidence>
<evidence type="ECO:0000256" key="1">
    <source>
        <dbReference type="SAM" id="MobiDB-lite"/>
    </source>
</evidence>
<reference evidence="4" key="1">
    <citation type="submission" date="2023-07" db="EMBL/GenBank/DDBJ databases">
        <title>Novel species in the genus Lipingzhangella isolated from Sambhar Salt Lake.</title>
        <authorList>
            <person name="Jiya N."/>
            <person name="Kajale S."/>
            <person name="Sharma A."/>
        </authorList>
    </citation>
    <scope>NUCLEOTIDE SEQUENCE [LARGE SCALE GENOMIC DNA]</scope>
    <source>
        <strain evidence="4">LS1_29</strain>
    </source>
</reference>
<sequence length="368" mass="40194">MTVSSENPFPKVEVVPSGRSSSSDAGLKELFTRGDLWIGTGGAFTVAFAVEAVQSFVTGDPLWGWWSLALLAAGIGVGLWGWWLRGRFRSSQPVGVVMQVANPWRDSGEGDQRESNAREFGRKKCVLVAVTKIVFPEDRRTALLLVDQLVSHTRALKQVMENLSPGASRVELMPIMPLHAGFRAGARLGYTHSREVMVHSVKASDHQNPVFPAVPLRVPQHGAAAPSDLPLEADKQPRTIDGADPRRVALALDLQNRGEEFVEPVMEACRQYDFGSLVLVRTTTGWLPENQETFSGIVDTICDAWRQASLPEGAHTEQRAIFLSGPVAIAVALGARLATANHNSWTAFTFDSDNGSYEPFPSTPRVRK</sequence>
<feature type="transmembrane region" description="Helical" evidence="2">
    <location>
        <begin position="36"/>
        <end position="57"/>
    </location>
</feature>
<comment type="caution">
    <text evidence="3">The sequence shown here is derived from an EMBL/GenBank/DDBJ whole genome shotgun (WGS) entry which is preliminary data.</text>
</comment>
<name>A0ABU2H5X4_9ACTN</name>
<evidence type="ECO:0000313" key="3">
    <source>
        <dbReference type="EMBL" id="MDS1270704.1"/>
    </source>
</evidence>
<organism evidence="3 4">
    <name type="scientific">Lipingzhangella rawalii</name>
    <dbReference type="NCBI Taxonomy" id="2055835"/>
    <lineage>
        <taxon>Bacteria</taxon>
        <taxon>Bacillati</taxon>
        <taxon>Actinomycetota</taxon>
        <taxon>Actinomycetes</taxon>
        <taxon>Streptosporangiales</taxon>
        <taxon>Nocardiopsidaceae</taxon>
        <taxon>Lipingzhangella</taxon>
    </lineage>
</organism>
<dbReference type="NCBIfam" id="NF033611">
    <property type="entry name" value="SAVED"/>
    <property type="match status" value="1"/>
</dbReference>
<keyword evidence="2" id="KW-0812">Transmembrane</keyword>
<protein>
    <submittedName>
        <fullName evidence="3">SAVED domain-containing protein</fullName>
    </submittedName>
</protein>
<keyword evidence="2" id="KW-0472">Membrane</keyword>
<dbReference type="Proteomes" id="UP001250214">
    <property type="component" value="Unassembled WGS sequence"/>
</dbReference>